<organism evidence="1 2">
    <name type="scientific">Datura stramonium</name>
    <name type="common">Jimsonweed</name>
    <name type="synonym">Common thornapple</name>
    <dbReference type="NCBI Taxonomy" id="4076"/>
    <lineage>
        <taxon>Eukaryota</taxon>
        <taxon>Viridiplantae</taxon>
        <taxon>Streptophyta</taxon>
        <taxon>Embryophyta</taxon>
        <taxon>Tracheophyta</taxon>
        <taxon>Spermatophyta</taxon>
        <taxon>Magnoliopsida</taxon>
        <taxon>eudicotyledons</taxon>
        <taxon>Gunneridae</taxon>
        <taxon>Pentapetalae</taxon>
        <taxon>asterids</taxon>
        <taxon>lamiids</taxon>
        <taxon>Solanales</taxon>
        <taxon>Solanaceae</taxon>
        <taxon>Solanoideae</taxon>
        <taxon>Datureae</taxon>
        <taxon>Datura</taxon>
    </lineage>
</organism>
<name>A0ABS8WKK2_DATST</name>
<dbReference type="EMBL" id="JACEIK010007253">
    <property type="protein sequence ID" value="MCE3049953.1"/>
    <property type="molecule type" value="Genomic_DNA"/>
</dbReference>
<reference evidence="1 2" key="1">
    <citation type="journal article" date="2021" name="BMC Genomics">
        <title>Datura genome reveals duplications of psychoactive alkaloid biosynthetic genes and high mutation rate following tissue culture.</title>
        <authorList>
            <person name="Rajewski A."/>
            <person name="Carter-House D."/>
            <person name="Stajich J."/>
            <person name="Litt A."/>
        </authorList>
    </citation>
    <scope>NUCLEOTIDE SEQUENCE [LARGE SCALE GENOMIC DNA]</scope>
    <source>
        <strain evidence="1">AR-01</strain>
    </source>
</reference>
<keyword evidence="2" id="KW-1185">Reference proteome</keyword>
<evidence type="ECO:0000313" key="2">
    <source>
        <dbReference type="Proteomes" id="UP000823775"/>
    </source>
</evidence>
<protein>
    <submittedName>
        <fullName evidence="1">Uncharacterized protein</fullName>
    </submittedName>
</protein>
<comment type="caution">
    <text evidence="1">The sequence shown here is derived from an EMBL/GenBank/DDBJ whole genome shotgun (WGS) entry which is preliminary data.</text>
</comment>
<accession>A0ABS8WKK2</accession>
<dbReference type="Proteomes" id="UP000823775">
    <property type="component" value="Unassembled WGS sequence"/>
</dbReference>
<evidence type="ECO:0000313" key="1">
    <source>
        <dbReference type="EMBL" id="MCE3049953.1"/>
    </source>
</evidence>
<gene>
    <name evidence="1" type="ORF">HAX54_046197</name>
</gene>
<proteinExistence type="predicted"/>
<sequence length="126" mass="14029">MNYEAPNPFSFTQTTRLQHRRISPSFSFFSVAAGRNIGSLFSSHHSVWRSPSPLSLFFLFVISLFDHRVSLHSSIQSIASSISVQQPPAKATKTTPVDHLPLLSSKSNVALIVPHCSDERPPPLFR</sequence>